<comment type="similarity">
    <text evidence="8">Belongs to the Pal lipoprotein family.</text>
</comment>
<dbReference type="Gene3D" id="3.30.1330.60">
    <property type="entry name" value="OmpA-like domain"/>
    <property type="match status" value="1"/>
</dbReference>
<dbReference type="GO" id="GO:0009279">
    <property type="term" value="C:cell outer membrane"/>
    <property type="evidence" value="ECO:0007669"/>
    <property type="project" value="UniProtKB-SubCell"/>
</dbReference>
<dbReference type="Pfam" id="PF00691">
    <property type="entry name" value="OmpA"/>
    <property type="match status" value="1"/>
</dbReference>
<keyword evidence="1 8" id="KW-0132">Cell division</keyword>
<keyword evidence="4 8" id="KW-0564">Palmitate</keyword>
<dbReference type="PANTHER" id="PTHR30329">
    <property type="entry name" value="STATOR ELEMENT OF FLAGELLAR MOTOR COMPLEX"/>
    <property type="match status" value="1"/>
</dbReference>
<dbReference type="CDD" id="cd07185">
    <property type="entry name" value="OmpA_C-like"/>
    <property type="match status" value="1"/>
</dbReference>
<dbReference type="RefSeq" id="WP_088920466.1">
    <property type="nucleotide sequence ID" value="NZ_CP018632.1"/>
</dbReference>
<dbReference type="InterPro" id="IPR014169">
    <property type="entry name" value="Pal_lipo_C"/>
</dbReference>
<keyword evidence="3 8" id="KW-0472">Membrane</keyword>
<dbReference type="InterPro" id="IPR036737">
    <property type="entry name" value="OmpA-like_sf"/>
</dbReference>
<dbReference type="PRINTS" id="PR01021">
    <property type="entry name" value="OMPADOMAIN"/>
</dbReference>
<dbReference type="NCBIfam" id="TIGR02802">
    <property type="entry name" value="Pal_lipo"/>
    <property type="match status" value="1"/>
</dbReference>
<evidence type="ECO:0000259" key="10">
    <source>
        <dbReference type="PROSITE" id="PS51123"/>
    </source>
</evidence>
<dbReference type="SUPFAM" id="SSF103088">
    <property type="entry name" value="OmpA-like"/>
    <property type="match status" value="1"/>
</dbReference>
<keyword evidence="12" id="KW-1185">Reference proteome</keyword>
<dbReference type="KEGG" id="gai:IMCC3135_27560"/>
<evidence type="ECO:0000256" key="1">
    <source>
        <dbReference type="ARBA" id="ARBA00022618"/>
    </source>
</evidence>
<dbReference type="PROSITE" id="PS51123">
    <property type="entry name" value="OMPA_2"/>
    <property type="match status" value="1"/>
</dbReference>
<dbReference type="GO" id="GO:0051301">
    <property type="term" value="P:cell division"/>
    <property type="evidence" value="ECO:0007669"/>
    <property type="project" value="UniProtKB-UniRule"/>
</dbReference>
<dbReference type="Proteomes" id="UP000250079">
    <property type="component" value="Chromosome"/>
</dbReference>
<evidence type="ECO:0000256" key="8">
    <source>
        <dbReference type="HAMAP-Rule" id="MF_02204"/>
    </source>
</evidence>
<evidence type="ECO:0000313" key="12">
    <source>
        <dbReference type="Proteomes" id="UP000250079"/>
    </source>
</evidence>
<dbReference type="AlphaFoldDB" id="A0A2Z2NYQ7"/>
<evidence type="ECO:0000256" key="3">
    <source>
        <dbReference type="ARBA" id="ARBA00023136"/>
    </source>
</evidence>
<feature type="domain" description="OmpA-like" evidence="10">
    <location>
        <begin position="58"/>
        <end position="175"/>
    </location>
</feature>
<evidence type="ECO:0000256" key="5">
    <source>
        <dbReference type="ARBA" id="ARBA00023237"/>
    </source>
</evidence>
<organism evidence="11 12">
    <name type="scientific">Granulosicoccus antarcticus IMCC3135</name>
    <dbReference type="NCBI Taxonomy" id="1192854"/>
    <lineage>
        <taxon>Bacteria</taxon>
        <taxon>Pseudomonadati</taxon>
        <taxon>Pseudomonadota</taxon>
        <taxon>Gammaproteobacteria</taxon>
        <taxon>Chromatiales</taxon>
        <taxon>Granulosicoccaceae</taxon>
        <taxon>Granulosicoccus</taxon>
    </lineage>
</organism>
<comment type="subcellular location">
    <subcellularLocation>
        <location evidence="8">Cell outer membrane</location>
        <topology evidence="8">Lipid-anchor</topology>
    </subcellularLocation>
</comment>
<feature type="chain" id="PRO_5016409973" description="Peptidoglycan-associated lipoprotein" evidence="9">
    <location>
        <begin position="25"/>
        <end position="177"/>
    </location>
</feature>
<evidence type="ECO:0000313" key="11">
    <source>
        <dbReference type="EMBL" id="ASJ75565.1"/>
    </source>
</evidence>
<gene>
    <name evidence="8 11" type="primary">pal</name>
    <name evidence="11" type="ORF">IMCC3135_27560</name>
</gene>
<evidence type="ECO:0000256" key="7">
    <source>
        <dbReference type="ARBA" id="ARBA00023306"/>
    </source>
</evidence>
<evidence type="ECO:0000256" key="4">
    <source>
        <dbReference type="ARBA" id="ARBA00023139"/>
    </source>
</evidence>
<evidence type="ECO:0000256" key="9">
    <source>
        <dbReference type="SAM" id="SignalP"/>
    </source>
</evidence>
<protein>
    <recommendedName>
        <fullName evidence="8">Peptidoglycan-associated lipoprotein</fullName>
        <shortName evidence="8">PAL</shortName>
    </recommendedName>
</protein>
<dbReference type="InterPro" id="IPR039001">
    <property type="entry name" value="Pal"/>
</dbReference>
<proteinExistence type="inferred from homology"/>
<dbReference type="InterPro" id="IPR006665">
    <property type="entry name" value="OmpA-like"/>
</dbReference>
<keyword evidence="2 8" id="KW-0732">Signal</keyword>
<keyword evidence="6 8" id="KW-0449">Lipoprotein</keyword>
<dbReference type="PROSITE" id="PS51257">
    <property type="entry name" value="PROKAR_LIPOPROTEIN"/>
    <property type="match status" value="1"/>
</dbReference>
<dbReference type="PANTHER" id="PTHR30329:SF21">
    <property type="entry name" value="LIPOPROTEIN YIAD-RELATED"/>
    <property type="match status" value="1"/>
</dbReference>
<keyword evidence="7 8" id="KW-0131">Cell cycle</keyword>
<name>A0A2Z2NYQ7_9GAMM</name>
<dbReference type="OrthoDB" id="9809164at2"/>
<dbReference type="InterPro" id="IPR006664">
    <property type="entry name" value="OMP_bac"/>
</dbReference>
<accession>A0A2Z2NYQ7</accession>
<dbReference type="InterPro" id="IPR050330">
    <property type="entry name" value="Bact_OuterMem_StrucFunc"/>
</dbReference>
<comment type="subunit">
    <text evidence="8">The Tol-Pal system is composed of five core proteins: the inner membrane proteins TolA, TolQ and TolR, the periplasmic protein TolB and the outer membrane protein Pal. They form a network linking the inner and outer membranes and the peptidoglycan layer.</text>
</comment>
<reference evidence="11 12" key="1">
    <citation type="submission" date="2016-12" db="EMBL/GenBank/DDBJ databases">
        <authorList>
            <person name="Song W.-J."/>
            <person name="Kurnit D.M."/>
        </authorList>
    </citation>
    <scope>NUCLEOTIDE SEQUENCE [LARGE SCALE GENOMIC DNA]</scope>
    <source>
        <strain evidence="11 12">IMCC3135</strain>
    </source>
</reference>
<evidence type="ECO:0000256" key="6">
    <source>
        <dbReference type="ARBA" id="ARBA00023288"/>
    </source>
</evidence>
<comment type="function">
    <text evidence="8">Part of the Tol-Pal system, which plays a role in outer membrane invagination during cell division and is important for maintaining outer membrane integrity.</text>
</comment>
<dbReference type="HAMAP" id="MF_02204">
    <property type="entry name" value="Pal"/>
    <property type="match status" value="1"/>
</dbReference>
<evidence type="ECO:0000256" key="2">
    <source>
        <dbReference type="ARBA" id="ARBA00022729"/>
    </source>
</evidence>
<feature type="signal peptide" evidence="9">
    <location>
        <begin position="1"/>
        <end position="24"/>
    </location>
</feature>
<dbReference type="EMBL" id="CP018632">
    <property type="protein sequence ID" value="ASJ75565.1"/>
    <property type="molecule type" value="Genomic_DNA"/>
</dbReference>
<sequence length="177" mass="19488">MSRTQLIFTVLAALSLSACGSTPARDNSALLDASTREAIVQPVTIDGLQDGSEIDPNSIAGKAPLERVIYFDYDTSELRPEFLDIVAQHGRFLAQNPEGRIRLEGHTDERGSREYNIALGEDRAKTVARMLQLQGVSSAQTRTVSYGEELPVDDSHNSDAWAKNRRVNVIYEVSIPN</sequence>
<keyword evidence="5 8" id="KW-0998">Cell outer membrane</keyword>